<name>A0A3R0UE83_SALER</name>
<dbReference type="EMBL" id="RUTY01000032">
    <property type="protein sequence ID" value="MLE32665.1"/>
    <property type="molecule type" value="Genomic_DNA"/>
</dbReference>
<reference evidence="1" key="1">
    <citation type="submission" date="2018-10" db="EMBL/GenBank/DDBJ databases">
        <authorList>
            <consortium name="PulseNet: The National Subtyping Network for Foodborne Disease Surveillance"/>
            <person name="Tarr C.L."/>
            <person name="Trees E."/>
            <person name="Katz L.S."/>
            <person name="Carleton-Romer H.A."/>
            <person name="Stroika S."/>
            <person name="Kucerova Z."/>
            <person name="Roache K.F."/>
            <person name="Sabol A.L."/>
            <person name="Besser J."/>
            <person name="Gerner-Smidt P."/>
        </authorList>
    </citation>
    <scope>NUCLEOTIDE SEQUENCE [LARGE SCALE GENOMIC DNA]</scope>
    <source>
        <strain evidence="1">PNUSAS056479</strain>
    </source>
</reference>
<dbReference type="Proteomes" id="UP000885317">
    <property type="component" value="Unassembled WGS sequence"/>
</dbReference>
<accession>A0A3R0UE83</accession>
<evidence type="ECO:0000313" key="1">
    <source>
        <dbReference type="EMBL" id="MLE32665.1"/>
    </source>
</evidence>
<protein>
    <submittedName>
        <fullName evidence="1">Uncharacterized protein</fullName>
    </submittedName>
</protein>
<sequence>MHGLGLFAAIILDVVTNFVPSFGARRLWRWEVLLVFPGWRGRESAARAGLFSLSTGQAVNRLCF</sequence>
<dbReference type="AlphaFoldDB" id="A0A3R0UE83"/>
<organism evidence="1">
    <name type="scientific">Salmonella enterica</name>
    <name type="common">Salmonella choleraesuis</name>
    <dbReference type="NCBI Taxonomy" id="28901"/>
    <lineage>
        <taxon>Bacteria</taxon>
        <taxon>Pseudomonadati</taxon>
        <taxon>Pseudomonadota</taxon>
        <taxon>Gammaproteobacteria</taxon>
        <taxon>Enterobacterales</taxon>
        <taxon>Enterobacteriaceae</taxon>
        <taxon>Salmonella</taxon>
    </lineage>
</organism>
<comment type="caution">
    <text evidence="1">The sequence shown here is derived from an EMBL/GenBank/DDBJ whole genome shotgun (WGS) entry which is preliminary data.</text>
</comment>
<proteinExistence type="predicted"/>
<gene>
    <name evidence="1" type="ORF">EBH50_22680</name>
</gene>